<protein>
    <submittedName>
        <fullName evidence="1">Capsid stabilizing protein</fullName>
    </submittedName>
</protein>
<sequence>MSNTKILGKNAEYTYKEGEVASGATVYPGMVVEETGTITDGAGEPTPLVQPVSSVEKIGENFRVALTPRSPPHANDADVPIEHEYDAGEHVQYATVYAGRVQNAILADGGVLASSSDANVSYDDALGTNDDGTLQITTAGGSVLCRAREGVDNSTGGGGAGGVDGARIDVEVTA</sequence>
<reference evidence="1" key="1">
    <citation type="submission" date="2021-05" db="EMBL/GenBank/DDBJ databases">
        <title>Diversity, taxonomy and evolution of archaeal viruses of the class Caudoviricetes.</title>
        <authorList>
            <person name="Liu Y."/>
            <person name="Demina T.A."/>
            <person name="Roux S."/>
            <person name="Aiewsakun P."/>
            <person name="Kazlauskas D."/>
            <person name="Simmonds P."/>
            <person name="Prangishvili D."/>
            <person name="Oksanen H.M."/>
            <person name="Krupovic M."/>
        </authorList>
    </citation>
    <scope>NUCLEOTIDE SEQUENCE</scope>
    <source>
        <strain evidence="1">HATV-3/30</strain>
    </source>
</reference>
<dbReference type="EMBL" id="MZ334527">
    <property type="protein sequence ID" value="UBF23366.1"/>
    <property type="molecule type" value="Genomic_DNA"/>
</dbReference>
<keyword evidence="2" id="KW-1185">Reference proteome</keyword>
<accession>A0AAE9BZK6</accession>
<organism evidence="1 2">
    <name type="scientific">Haloarcula tailed virus 3</name>
    <dbReference type="NCBI Taxonomy" id="2877990"/>
    <lineage>
        <taxon>Viruses</taxon>
        <taxon>Duplodnaviria</taxon>
        <taxon>Heunggongvirae</taxon>
        <taxon>Uroviricota</taxon>
        <taxon>Caudoviricetes</taxon>
        <taxon>Kirjokansivirales</taxon>
        <taxon>Pyrstoviridae</taxon>
        <taxon>Hatrivirus</taxon>
        <taxon>Hatrivirus caudatum</taxon>
        <taxon>Hatrivirus HATV3</taxon>
    </lineage>
</organism>
<name>A0AAE9BZK6_9CAUD</name>
<evidence type="ECO:0000313" key="2">
    <source>
        <dbReference type="Proteomes" id="UP000827845"/>
    </source>
</evidence>
<proteinExistence type="predicted"/>
<gene>
    <name evidence="1" type="ORF">HATV-3_gp16</name>
</gene>
<dbReference type="Proteomes" id="UP000827845">
    <property type="component" value="Segment"/>
</dbReference>
<evidence type="ECO:0000313" key="1">
    <source>
        <dbReference type="EMBL" id="UBF23366.1"/>
    </source>
</evidence>